<proteinExistence type="predicted"/>
<feature type="domain" description="Trichothecene 3-O-acetyltransferase-like N-terminal" evidence="2">
    <location>
        <begin position="18"/>
        <end position="164"/>
    </location>
</feature>
<keyword evidence="4" id="KW-1185">Reference proteome</keyword>
<evidence type="ECO:0000256" key="1">
    <source>
        <dbReference type="ARBA" id="ARBA00022679"/>
    </source>
</evidence>
<dbReference type="InterPro" id="IPR054710">
    <property type="entry name" value="Tri101-like_N"/>
</dbReference>
<dbReference type="InterPro" id="IPR023213">
    <property type="entry name" value="CAT-like_dom_sf"/>
</dbReference>
<accession>A0AAV9GL76</accession>
<evidence type="ECO:0000259" key="2">
    <source>
        <dbReference type="Pfam" id="PF22664"/>
    </source>
</evidence>
<evidence type="ECO:0000313" key="3">
    <source>
        <dbReference type="EMBL" id="KAK4448662.1"/>
    </source>
</evidence>
<reference evidence="3" key="1">
    <citation type="journal article" date="2023" name="Mol. Phylogenet. Evol.">
        <title>Genome-scale phylogeny and comparative genomics of the fungal order Sordariales.</title>
        <authorList>
            <person name="Hensen N."/>
            <person name="Bonometti L."/>
            <person name="Westerberg I."/>
            <person name="Brannstrom I.O."/>
            <person name="Guillou S."/>
            <person name="Cros-Aarteil S."/>
            <person name="Calhoun S."/>
            <person name="Haridas S."/>
            <person name="Kuo A."/>
            <person name="Mondo S."/>
            <person name="Pangilinan J."/>
            <person name="Riley R."/>
            <person name="LaButti K."/>
            <person name="Andreopoulos B."/>
            <person name="Lipzen A."/>
            <person name="Chen C."/>
            <person name="Yan M."/>
            <person name="Daum C."/>
            <person name="Ng V."/>
            <person name="Clum A."/>
            <person name="Steindorff A."/>
            <person name="Ohm R.A."/>
            <person name="Martin F."/>
            <person name="Silar P."/>
            <person name="Natvig D.O."/>
            <person name="Lalanne C."/>
            <person name="Gautier V."/>
            <person name="Ament-Velasquez S.L."/>
            <person name="Kruys A."/>
            <person name="Hutchinson M.I."/>
            <person name="Powell A.J."/>
            <person name="Barry K."/>
            <person name="Miller A.N."/>
            <person name="Grigoriev I.V."/>
            <person name="Debuchy R."/>
            <person name="Gladieux P."/>
            <person name="Hiltunen Thoren M."/>
            <person name="Johannesson H."/>
        </authorList>
    </citation>
    <scope>NUCLEOTIDE SEQUENCE</scope>
    <source>
        <strain evidence="3">PSN243</strain>
    </source>
</reference>
<dbReference type="EMBL" id="MU865941">
    <property type="protein sequence ID" value="KAK4448662.1"/>
    <property type="molecule type" value="Genomic_DNA"/>
</dbReference>
<name>A0AAV9GL76_9PEZI</name>
<dbReference type="AlphaFoldDB" id="A0AAV9GL76"/>
<gene>
    <name evidence="3" type="ORF">QBC34DRAFT_464368</name>
</gene>
<sequence length="393" mass="44235">MSTRKLLSLWDQSAPKSYMSLALCFPLDTSKCSREDVLHHIQKAAKRLAAKRPDYAGRLIVDGRIPGAPKTSVFIETSPDDYIRVEELDVDFGTSYDELKRDGFPFRKFVNPGFTLALPFTPDSLPVPVSLLRVLFIDRGFVLFTHLHHSYADGKGVDTFLEQLADEARNIDGPLGPVETVSCDSFSELLEKCPKYKLREEATESSTPSSPQQLRAKEWGQMERVGKNFVMDITKNWIEPRKKLVVNEPSKVSYFGNAVVVVLAETPNIKTASDLVKACNWETSPMDVLEIAQAIMQSNRAVDEDFVFARTAMFAARPNHIHELDLFLDPRKPHHFSANTWAFIGHNAKFEFPGVDMTDNDGLPDAIRRVQAGWAMPHALIMPTWPEIGEDEV</sequence>
<keyword evidence="1" id="KW-0808">Transferase</keyword>
<evidence type="ECO:0000313" key="4">
    <source>
        <dbReference type="Proteomes" id="UP001321760"/>
    </source>
</evidence>
<dbReference type="Pfam" id="PF22664">
    <property type="entry name" value="TRI-like_N"/>
    <property type="match status" value="1"/>
</dbReference>
<organism evidence="3 4">
    <name type="scientific">Podospora aff. communis PSN243</name>
    <dbReference type="NCBI Taxonomy" id="3040156"/>
    <lineage>
        <taxon>Eukaryota</taxon>
        <taxon>Fungi</taxon>
        <taxon>Dikarya</taxon>
        <taxon>Ascomycota</taxon>
        <taxon>Pezizomycotina</taxon>
        <taxon>Sordariomycetes</taxon>
        <taxon>Sordariomycetidae</taxon>
        <taxon>Sordariales</taxon>
        <taxon>Podosporaceae</taxon>
        <taxon>Podospora</taxon>
    </lineage>
</organism>
<reference evidence="3" key="2">
    <citation type="submission" date="2023-05" db="EMBL/GenBank/DDBJ databases">
        <authorList>
            <consortium name="Lawrence Berkeley National Laboratory"/>
            <person name="Steindorff A."/>
            <person name="Hensen N."/>
            <person name="Bonometti L."/>
            <person name="Westerberg I."/>
            <person name="Brannstrom I.O."/>
            <person name="Guillou S."/>
            <person name="Cros-Aarteil S."/>
            <person name="Calhoun S."/>
            <person name="Haridas S."/>
            <person name="Kuo A."/>
            <person name="Mondo S."/>
            <person name="Pangilinan J."/>
            <person name="Riley R."/>
            <person name="Labutti K."/>
            <person name="Andreopoulos B."/>
            <person name="Lipzen A."/>
            <person name="Chen C."/>
            <person name="Yanf M."/>
            <person name="Daum C."/>
            <person name="Ng V."/>
            <person name="Clum A."/>
            <person name="Ohm R."/>
            <person name="Martin F."/>
            <person name="Silar P."/>
            <person name="Natvig D."/>
            <person name="Lalanne C."/>
            <person name="Gautier V."/>
            <person name="Ament-Velasquez S.L."/>
            <person name="Kruys A."/>
            <person name="Hutchinson M.I."/>
            <person name="Powell A.J."/>
            <person name="Barry K."/>
            <person name="Miller A.N."/>
            <person name="Grigoriev I.V."/>
            <person name="Debuchy R."/>
            <person name="Gladieux P."/>
            <person name="Thoren M.H."/>
            <person name="Johannesson H."/>
        </authorList>
    </citation>
    <scope>NUCLEOTIDE SEQUENCE</scope>
    <source>
        <strain evidence="3">PSN243</strain>
    </source>
</reference>
<dbReference type="GO" id="GO:0016740">
    <property type="term" value="F:transferase activity"/>
    <property type="evidence" value="ECO:0007669"/>
    <property type="project" value="UniProtKB-KW"/>
</dbReference>
<protein>
    <recommendedName>
        <fullName evidence="2">Trichothecene 3-O-acetyltransferase-like N-terminal domain-containing protein</fullName>
    </recommendedName>
</protein>
<dbReference type="Proteomes" id="UP001321760">
    <property type="component" value="Unassembled WGS sequence"/>
</dbReference>
<dbReference type="Gene3D" id="3.30.559.10">
    <property type="entry name" value="Chloramphenicol acetyltransferase-like domain"/>
    <property type="match status" value="2"/>
</dbReference>
<comment type="caution">
    <text evidence="3">The sequence shown here is derived from an EMBL/GenBank/DDBJ whole genome shotgun (WGS) entry which is preliminary data.</text>
</comment>